<keyword evidence="2" id="KW-1185">Reference proteome</keyword>
<accession>W0DV07</accession>
<reference evidence="1 2" key="1">
    <citation type="submission" date="2013-12" db="EMBL/GenBank/DDBJ databases">
        <authorList>
            <consortium name="DOE Joint Genome Institute"/>
            <person name="Kappler U."/>
            <person name="Huntemann M."/>
            <person name="Han J."/>
            <person name="Chen A."/>
            <person name="Kyrpides N."/>
            <person name="Mavromatis K."/>
            <person name="Markowitz V."/>
            <person name="Palaniappan K."/>
            <person name="Ivanova N."/>
            <person name="Schaumberg A."/>
            <person name="Pati A."/>
            <person name="Liolios K."/>
            <person name="Nordberg H.P."/>
            <person name="Cantor M.N."/>
            <person name="Hua S.X."/>
            <person name="Woyke T."/>
        </authorList>
    </citation>
    <scope>NUCLEOTIDE SEQUENCE [LARGE SCALE GENOMIC DNA]</scope>
    <source>
        <strain evidence="2">AL2</strain>
    </source>
</reference>
<organism evidence="1 2">
    <name type="scientific">Thiomicrospira aerophila AL3</name>
    <dbReference type="NCBI Taxonomy" id="717772"/>
    <lineage>
        <taxon>Bacteria</taxon>
        <taxon>Pseudomonadati</taxon>
        <taxon>Pseudomonadota</taxon>
        <taxon>Gammaproteobacteria</taxon>
        <taxon>Thiotrichales</taxon>
        <taxon>Piscirickettsiaceae</taxon>
        <taxon>Thiomicrospira</taxon>
    </lineage>
</organism>
<evidence type="ECO:0000313" key="1">
    <source>
        <dbReference type="EMBL" id="AHF02267.1"/>
    </source>
</evidence>
<dbReference type="STRING" id="717772.THIAE_05880"/>
<dbReference type="RefSeq" id="WP_006460460.1">
    <property type="nucleotide sequence ID" value="NZ_CP007030.1"/>
</dbReference>
<protein>
    <submittedName>
        <fullName evidence="1">Uncharacterized protein</fullName>
    </submittedName>
</protein>
<dbReference type="HOGENOM" id="CLU_1767208_0_0_6"/>
<dbReference type="KEGG" id="tao:THIAE_05880"/>
<dbReference type="Proteomes" id="UP000005380">
    <property type="component" value="Chromosome"/>
</dbReference>
<name>W0DV07_9GAMM</name>
<dbReference type="OrthoDB" id="5826790at2"/>
<proteinExistence type="predicted"/>
<dbReference type="InParanoid" id="W0DV07"/>
<dbReference type="EMBL" id="CP007030">
    <property type="protein sequence ID" value="AHF02267.1"/>
    <property type="molecule type" value="Genomic_DNA"/>
</dbReference>
<evidence type="ECO:0000313" key="2">
    <source>
        <dbReference type="Proteomes" id="UP000005380"/>
    </source>
</evidence>
<gene>
    <name evidence="1" type="ORF">THIAE_05880</name>
</gene>
<sequence>MRLDKFTQLLNEHDSDEILNRKQINQIISKGLGQSSLAYKAFDAFIKQHGILLRFSKSQANLATHTPGLVELNIYQQEGALGYSVGIPRSALQQTFERGTPIRWIKSLTDQPIDQEQTSALLADLLDVDFIQAKQSGTVWPFVFALM</sequence>
<dbReference type="AlphaFoldDB" id="W0DV07"/>